<dbReference type="InParanoid" id="D8LZN8"/>
<dbReference type="Pfam" id="PF07258">
    <property type="entry name" value="COMM_domain"/>
    <property type="match status" value="1"/>
</dbReference>
<feature type="domain" description="COMM" evidence="1">
    <location>
        <begin position="80"/>
        <end position="148"/>
    </location>
</feature>
<keyword evidence="3" id="KW-1185">Reference proteome</keyword>
<evidence type="ECO:0000313" key="2">
    <source>
        <dbReference type="EMBL" id="CBK21277.2"/>
    </source>
</evidence>
<dbReference type="GeneID" id="24918715"/>
<evidence type="ECO:0000259" key="1">
    <source>
        <dbReference type="PROSITE" id="PS51269"/>
    </source>
</evidence>
<dbReference type="RefSeq" id="XP_012895325.1">
    <property type="nucleotide sequence ID" value="XM_013039871.1"/>
</dbReference>
<evidence type="ECO:0000313" key="3">
    <source>
        <dbReference type="Proteomes" id="UP000008312"/>
    </source>
</evidence>
<dbReference type="OrthoDB" id="17646at2759"/>
<dbReference type="Proteomes" id="UP000008312">
    <property type="component" value="Unassembled WGS sequence"/>
</dbReference>
<proteinExistence type="predicted"/>
<reference evidence="2" key="1">
    <citation type="submission" date="2010-02" db="EMBL/GenBank/DDBJ databases">
        <title>Sequencing and annotation of the Blastocystis hominis genome.</title>
        <authorList>
            <person name="Wincker P."/>
        </authorList>
    </citation>
    <scope>NUCLEOTIDE SEQUENCE</scope>
    <source>
        <strain evidence="2">Singapore isolate B</strain>
    </source>
</reference>
<dbReference type="PROSITE" id="PS51269">
    <property type="entry name" value="COMM"/>
    <property type="match status" value="1"/>
</dbReference>
<accession>D8LZN8</accession>
<dbReference type="AlphaFoldDB" id="D8LZN8"/>
<gene>
    <name evidence="2" type="ORF">GSBLH_T00001462001</name>
</gene>
<name>D8LZN8_BLAHO</name>
<sequence length="151" mass="17163">MNSAGEVYNEALNVQCIQALKFLNIFASKVHIRKEDVIGLLFDFGLPADIISDVVDKVITLAKEYREILDSFIQSISSMRLLDFNWSLRLIVCDGNSLRHQLTVIRISLKLEDKQHSSSTVVFELTQPQLQRLLEIFDSIDNTLGLLNVNL</sequence>
<dbReference type="InterPro" id="IPR017920">
    <property type="entry name" value="COMM"/>
</dbReference>
<dbReference type="EMBL" id="FN668641">
    <property type="protein sequence ID" value="CBK21277.2"/>
    <property type="molecule type" value="Genomic_DNA"/>
</dbReference>
<protein>
    <recommendedName>
        <fullName evidence="1">COMM domain-containing protein</fullName>
    </recommendedName>
</protein>
<organism evidence="2">
    <name type="scientific">Blastocystis hominis</name>
    <dbReference type="NCBI Taxonomy" id="12968"/>
    <lineage>
        <taxon>Eukaryota</taxon>
        <taxon>Sar</taxon>
        <taxon>Stramenopiles</taxon>
        <taxon>Bigyra</taxon>
        <taxon>Opalozoa</taxon>
        <taxon>Opalinata</taxon>
        <taxon>Blastocystidae</taxon>
        <taxon>Blastocystis</taxon>
    </lineage>
</organism>